<evidence type="ECO:0000313" key="1">
    <source>
        <dbReference type="EMBL" id="BDU71699.1"/>
    </source>
</evidence>
<name>A0AA48GKZ6_9BACT</name>
<dbReference type="InterPro" id="IPR029058">
    <property type="entry name" value="AB_hydrolase_fold"/>
</dbReference>
<evidence type="ECO:0000313" key="2">
    <source>
        <dbReference type="Proteomes" id="UP001238179"/>
    </source>
</evidence>
<dbReference type="RefSeq" id="WP_316414602.1">
    <property type="nucleotide sequence ID" value="NZ_AP027080.1"/>
</dbReference>
<proteinExistence type="predicted"/>
<reference evidence="2" key="1">
    <citation type="journal article" date="2023" name="Int. J. Syst. Evol. Microbiol.">
        <title>Mesoterricola silvestris gen. nov., sp. nov., Mesoterricola sediminis sp. nov., Geothrix oryzae sp. nov., Geothrix edaphica sp. nov., Geothrix rubra sp. nov., and Geothrix limicola sp. nov., six novel members of Acidobacteriota isolated from soils.</title>
        <authorList>
            <person name="Itoh H."/>
            <person name="Sugisawa Y."/>
            <person name="Mise K."/>
            <person name="Xu Z."/>
            <person name="Kuniyasu M."/>
            <person name="Ushijima N."/>
            <person name="Kawano K."/>
            <person name="Kobayashi E."/>
            <person name="Shiratori Y."/>
            <person name="Masuda Y."/>
            <person name="Senoo K."/>
        </authorList>
    </citation>
    <scope>NUCLEOTIDE SEQUENCE [LARGE SCALE GENOMIC DNA]</scope>
    <source>
        <strain evidence="2">W79</strain>
    </source>
</reference>
<dbReference type="Gene3D" id="3.40.50.1820">
    <property type="entry name" value="alpha/beta hydrolase"/>
    <property type="match status" value="1"/>
</dbReference>
<dbReference type="GO" id="GO:0016787">
    <property type="term" value="F:hydrolase activity"/>
    <property type="evidence" value="ECO:0007669"/>
    <property type="project" value="UniProtKB-KW"/>
</dbReference>
<dbReference type="AlphaFoldDB" id="A0AA48GKZ6"/>
<organism evidence="1 2">
    <name type="scientific">Mesoterricola silvestris</name>
    <dbReference type="NCBI Taxonomy" id="2927979"/>
    <lineage>
        <taxon>Bacteria</taxon>
        <taxon>Pseudomonadati</taxon>
        <taxon>Acidobacteriota</taxon>
        <taxon>Holophagae</taxon>
        <taxon>Holophagales</taxon>
        <taxon>Holophagaceae</taxon>
        <taxon>Mesoterricola</taxon>
    </lineage>
</organism>
<sequence>MKRILLVHGWGFGPSLWEPLREALPGPRWFTLDLGYFGPARLELPPALDLVVGHSFGCLWALREPALDGVPLVAVNGFARFSAAADYPEGTPVRVLDRMLDRLQADPGGVLRAFHARLGTEPPPGEPDVARLRADLLRMRDEDARGLRQPVLALGAADDPLVPMAFGGRPWPTGGHVLPLTRPGDLARALPA</sequence>
<keyword evidence="2" id="KW-1185">Reference proteome</keyword>
<dbReference type="Proteomes" id="UP001238179">
    <property type="component" value="Chromosome"/>
</dbReference>
<dbReference type="SUPFAM" id="SSF53474">
    <property type="entry name" value="alpha/beta-Hydrolases"/>
    <property type="match status" value="1"/>
</dbReference>
<dbReference type="EMBL" id="AP027080">
    <property type="protein sequence ID" value="BDU71699.1"/>
    <property type="molecule type" value="Genomic_DNA"/>
</dbReference>
<keyword evidence="1" id="KW-0378">Hydrolase</keyword>
<gene>
    <name evidence="1" type="ORF">METEAL_08730</name>
</gene>
<dbReference type="KEGG" id="msil:METEAL_08730"/>
<accession>A0AA48GKZ6</accession>
<protein>
    <submittedName>
        <fullName evidence="1">Alpha/beta hydrolase</fullName>
    </submittedName>
</protein>